<accession>A0A2K9NV45</accession>
<proteinExistence type="predicted"/>
<evidence type="ECO:0000313" key="2">
    <source>
        <dbReference type="Proteomes" id="UP000235584"/>
    </source>
</evidence>
<dbReference type="AlphaFoldDB" id="A0A2K9NV45"/>
<dbReference type="Pfam" id="PF09998">
    <property type="entry name" value="DUF2239"/>
    <property type="match status" value="1"/>
</dbReference>
<dbReference type="RefSeq" id="WP_102244236.1">
    <property type="nucleotide sequence ID" value="NZ_CP025704.1"/>
</dbReference>
<dbReference type="Proteomes" id="UP000235584">
    <property type="component" value="Chromosome"/>
</dbReference>
<protein>
    <submittedName>
        <fullName evidence="1">DUF2239 domain-containing protein</fullName>
    </submittedName>
</protein>
<reference evidence="1 2" key="1">
    <citation type="submission" date="2018-01" db="EMBL/GenBank/DDBJ databases">
        <title>Complete genome sequence of Bacteriovorax stolpii DSM12778.</title>
        <authorList>
            <person name="Tang B."/>
            <person name="Chang J."/>
        </authorList>
    </citation>
    <scope>NUCLEOTIDE SEQUENCE [LARGE SCALE GENOMIC DNA]</scope>
    <source>
        <strain evidence="1 2">DSM 12778</strain>
    </source>
</reference>
<dbReference type="InterPro" id="IPR018715">
    <property type="entry name" value="DUF2239"/>
</dbReference>
<gene>
    <name evidence="1" type="ORF">C0V70_12705</name>
</gene>
<dbReference type="EMBL" id="CP025704">
    <property type="protein sequence ID" value="AUN98945.1"/>
    <property type="molecule type" value="Genomic_DNA"/>
</dbReference>
<dbReference type="KEGG" id="bsto:C0V70_12705"/>
<organism evidence="1 2">
    <name type="scientific">Bacteriovorax stolpii</name>
    <name type="common">Bdellovibrio stolpii</name>
    <dbReference type="NCBI Taxonomy" id="960"/>
    <lineage>
        <taxon>Bacteria</taxon>
        <taxon>Pseudomonadati</taxon>
        <taxon>Bdellovibrionota</taxon>
        <taxon>Bacteriovoracia</taxon>
        <taxon>Bacteriovoracales</taxon>
        <taxon>Bacteriovoracaceae</taxon>
        <taxon>Bacteriovorax</taxon>
    </lineage>
</organism>
<keyword evidence="2" id="KW-1185">Reference proteome</keyword>
<sequence>MTIQEKITFTAFNGHTLLCQGDLSEVVLEVKKFIGKASNSSILIFSDATGKTIDFNFHGTKQEIMKRLEVYTSPGSLDSSGPGRPKLGVVSREVSLLPRHWEWLATQRGGASATLRTLVDEAIKKAANTQSIKQIQDRAYQIMMILAGDLQGYEEALRAMYKKDRKAFYKHIETWPIDVINYLIQSTKPIFEDAK</sequence>
<name>A0A2K9NV45_BACTC</name>
<evidence type="ECO:0000313" key="1">
    <source>
        <dbReference type="EMBL" id="AUN98945.1"/>
    </source>
</evidence>